<keyword evidence="10" id="KW-1185">Reference proteome</keyword>
<dbReference type="PROSITE" id="PS00518">
    <property type="entry name" value="ZF_RING_1"/>
    <property type="match status" value="1"/>
</dbReference>
<evidence type="ECO:0000259" key="6">
    <source>
        <dbReference type="PROSITE" id="PS50089"/>
    </source>
</evidence>
<protein>
    <submittedName>
        <fullName evidence="8">Zinc finger, RING-type, conserved site</fullName>
    </submittedName>
</protein>
<keyword evidence="2 4" id="KW-0863">Zinc-finger</keyword>
<dbReference type="InterPro" id="IPR018957">
    <property type="entry name" value="Znf_C3HC4_RING-type"/>
</dbReference>
<accession>A0A454Y082</accession>
<evidence type="ECO:0000256" key="3">
    <source>
        <dbReference type="ARBA" id="ARBA00022833"/>
    </source>
</evidence>
<dbReference type="STRING" id="70448.A0A096P9S9"/>
<dbReference type="InterPro" id="IPR001293">
    <property type="entry name" value="Znf_TRAF"/>
</dbReference>
<dbReference type="InterPro" id="IPR017907">
    <property type="entry name" value="Znf_RING_CS"/>
</dbReference>
<organism evidence="8 10">
    <name type="scientific">Ostreococcus tauri</name>
    <name type="common">Marine green alga</name>
    <dbReference type="NCBI Taxonomy" id="70448"/>
    <lineage>
        <taxon>Eukaryota</taxon>
        <taxon>Viridiplantae</taxon>
        <taxon>Chlorophyta</taxon>
        <taxon>Mamiellophyceae</taxon>
        <taxon>Mamiellales</taxon>
        <taxon>Bathycoccaceae</taxon>
        <taxon>Ostreococcus</taxon>
    </lineage>
</organism>
<feature type="zinc finger region" description="TRAF-type" evidence="4">
    <location>
        <begin position="201"/>
        <end position="254"/>
    </location>
</feature>
<feature type="domain" description="TRAF-type" evidence="7">
    <location>
        <begin position="201"/>
        <end position="254"/>
    </location>
</feature>
<dbReference type="InParanoid" id="A0A096P9S9"/>
<evidence type="ECO:0000256" key="1">
    <source>
        <dbReference type="ARBA" id="ARBA00022723"/>
    </source>
</evidence>
<gene>
    <name evidence="9" type="ORF">BE221DRAFT_202381</name>
    <name evidence="8" type="ORF">OT_ostta15g00590</name>
</gene>
<feature type="zinc finger region" description="TRAF-type" evidence="4">
    <location>
        <begin position="295"/>
        <end position="350"/>
    </location>
</feature>
<dbReference type="InterPro" id="IPR001841">
    <property type="entry name" value="Znf_RING"/>
</dbReference>
<evidence type="ECO:0000313" key="9">
    <source>
        <dbReference type="EMBL" id="OUS49123.1"/>
    </source>
</evidence>
<dbReference type="SUPFAM" id="SSF57850">
    <property type="entry name" value="RING/U-box"/>
    <property type="match status" value="1"/>
</dbReference>
<accession>A0A096P9S9</accession>
<dbReference type="OrthoDB" id="5574452at2759"/>
<feature type="domain" description="RING-type" evidence="6">
    <location>
        <begin position="35"/>
        <end position="73"/>
    </location>
</feature>
<evidence type="ECO:0000256" key="4">
    <source>
        <dbReference type="PROSITE-ProRule" id="PRU00207"/>
    </source>
</evidence>
<dbReference type="Proteomes" id="UP000009170">
    <property type="component" value="Unassembled WGS sequence"/>
</dbReference>
<dbReference type="Pfam" id="PF02176">
    <property type="entry name" value="zf-TRAF"/>
    <property type="match status" value="1"/>
</dbReference>
<keyword evidence="1 4" id="KW-0479">Metal-binding</keyword>
<reference evidence="8" key="2">
    <citation type="journal article" date="2014" name="BMC Genomics">
        <title>An improved genome of the model marine alga Ostreococcus tauri unfolds by assessing Illumina de novo assemblies.</title>
        <authorList>
            <person name="Blanc-Mathieu R."/>
            <person name="Verhelst B."/>
            <person name="Derelle E."/>
            <person name="Rombauts S."/>
            <person name="Bouget F.Y."/>
            <person name="Carre I."/>
            <person name="Chateau A."/>
            <person name="Eyre-Walker A."/>
            <person name="Grimsley N."/>
            <person name="Moreau H."/>
            <person name="Piegu B."/>
            <person name="Rivals E."/>
            <person name="Schackwitz W."/>
            <person name="Van de Peer Y."/>
            <person name="Piganeau G."/>
        </authorList>
    </citation>
    <scope>NUCLEOTIDE SEQUENCE</scope>
    <source>
        <strain evidence="8">RCC4221</strain>
    </source>
</reference>
<dbReference type="PROSITE" id="PS50089">
    <property type="entry name" value="ZF_RING_2"/>
    <property type="match status" value="1"/>
</dbReference>
<evidence type="ECO:0000313" key="8">
    <source>
        <dbReference type="EMBL" id="CEG01691.1"/>
    </source>
</evidence>
<evidence type="ECO:0000259" key="7">
    <source>
        <dbReference type="PROSITE" id="PS50145"/>
    </source>
</evidence>
<dbReference type="PANTHER" id="PTHR10131:SF94">
    <property type="entry name" value="TNF RECEPTOR-ASSOCIATED FACTOR 4"/>
    <property type="match status" value="1"/>
</dbReference>
<keyword evidence="3 4" id="KW-0862">Zinc</keyword>
<sequence>MVLRAVSVEGYGIVYVSTARTRVVFAVKPHVSVVCQDCQDVLRRPTRAPCGHAVCEPCAELATKRTGTCPVCRTTCGERDWIRDEGLGLEVANLRAHCPHAWTKGVGGESVMDFRGFGERCCGAVVTLGELEAHARECEFRRVVCGLNERDGERIGLARSCELECSARDLEEHRRECGFAVKRCANVGCDWTGSRMHADDHAEKCERKPRPCRHGCGARMTSTDAQDRHEEICPTKEVMCGIVDEADDNEDTRCCPAVMKRNALPRHRDEMCAYARGATCPDCRSNVAERSAIRHRQTCVKIRRPCPSGCGALVSQADTKLHLEVVCPKVEIMCDFHSVGCVARCGRKEMAKHYEDFAEAHVKLLLKATEEVREVSEVMSREVEKVIRDEEGLNEGDRVKRDGVLRAIREEELRALEDLKRLRESEADARKRGELYAQALQKALVDQAETYDAAIAEINEEIARVREEFEAYKTTAALELVELRQAVDSAQISVNDVSARAAVLMRGGGVLEEHKLAYEKNLARERQMSLDAIARATREIRYEIEDANAEHAREIAVLRDDIRAVLSKRIDGPPR</sequence>
<accession>A0A1Y5ILV7</accession>
<dbReference type="SUPFAM" id="SSF49599">
    <property type="entry name" value="TRAF domain-like"/>
    <property type="match status" value="1"/>
</dbReference>
<dbReference type="AlphaFoldDB" id="A0A096P9S9"/>
<dbReference type="Proteomes" id="UP000195557">
    <property type="component" value="Unassembled WGS sequence"/>
</dbReference>
<proteinExistence type="predicted"/>
<keyword evidence="5" id="KW-0175">Coiled coil</keyword>
<reference evidence="8 10" key="1">
    <citation type="journal article" date="2006" name="Proc. Natl. Acad. Sci. U.S.A.">
        <title>Genome analysis of the smallest free-living eukaryote Ostreococcus tauri unveils many unique features.</title>
        <authorList>
            <person name="Derelle E."/>
            <person name="Ferraz C."/>
            <person name="Rombauts S."/>
            <person name="Rouze P."/>
            <person name="Worden A.Z."/>
            <person name="Robbens S."/>
            <person name="Partensky F."/>
            <person name="Degroeve S."/>
            <person name="Echeynie S."/>
            <person name="Cooke R."/>
            <person name="Saeys Y."/>
            <person name="Wuyts J."/>
            <person name="Jabbari K."/>
            <person name="Bowler C."/>
            <person name="Panaud O."/>
            <person name="Piegu B."/>
            <person name="Ball S.G."/>
            <person name="Ral J.-P."/>
            <person name="Bouget F.-Y."/>
            <person name="Piganeau G."/>
            <person name="De Baets B."/>
            <person name="Picard A."/>
            <person name="Delseny M."/>
            <person name="Demaille J."/>
            <person name="Van de Peer Y."/>
            <person name="Moreau H."/>
        </authorList>
    </citation>
    <scope>NUCLEOTIDE SEQUENCE [LARGE SCALE GENOMIC DNA]</scope>
    <source>
        <strain evidence="8 10">OTTH0595</strain>
    </source>
</reference>
<reference evidence="9" key="3">
    <citation type="submission" date="2017-04" db="EMBL/GenBank/DDBJ databases">
        <title>Population genomics of picophytoplankton unveils novel chromosome hypervariability.</title>
        <authorList>
            <consortium name="DOE Joint Genome Institute"/>
            <person name="Blanc-Mathieu R."/>
            <person name="Krasovec M."/>
            <person name="Hebrard M."/>
            <person name="Yau S."/>
            <person name="Desgranges E."/>
            <person name="Martin J."/>
            <person name="Schackwitz W."/>
            <person name="Kuo A."/>
            <person name="Salin G."/>
            <person name="Donnadieu C."/>
            <person name="Desdevises Y."/>
            <person name="Sanchez-Ferandin S."/>
            <person name="Moreau H."/>
            <person name="Rivals E."/>
            <person name="Grigoriev I.V."/>
            <person name="Grimsley N."/>
            <person name="Eyre-Walker A."/>
            <person name="Piganeau G."/>
        </authorList>
    </citation>
    <scope>NUCLEOTIDE SEQUENCE [LARGE SCALE GENOMIC DNA]</scope>
    <source>
        <strain evidence="9">RCC 1115</strain>
    </source>
</reference>
<dbReference type="SMART" id="SM00184">
    <property type="entry name" value="RING"/>
    <property type="match status" value="1"/>
</dbReference>
<dbReference type="Pfam" id="PF00097">
    <property type="entry name" value="zf-C3HC4"/>
    <property type="match status" value="1"/>
</dbReference>
<evidence type="ECO:0000313" key="10">
    <source>
        <dbReference type="Proteomes" id="UP000009170"/>
    </source>
</evidence>
<evidence type="ECO:0000256" key="2">
    <source>
        <dbReference type="ARBA" id="ARBA00022771"/>
    </source>
</evidence>
<name>A0A096P9S9_OSTTA</name>
<dbReference type="PROSITE" id="PS50145">
    <property type="entry name" value="ZF_TRAF"/>
    <property type="match status" value="2"/>
</dbReference>
<dbReference type="InterPro" id="IPR013083">
    <property type="entry name" value="Znf_RING/FYVE/PHD"/>
</dbReference>
<dbReference type="EMBL" id="KZ155771">
    <property type="protein sequence ID" value="OUS49123.1"/>
    <property type="molecule type" value="Genomic_DNA"/>
</dbReference>
<dbReference type="EMBL" id="CAID01000015">
    <property type="protein sequence ID" value="CEG01691.1"/>
    <property type="molecule type" value="Genomic_DNA"/>
</dbReference>
<feature type="domain" description="TRAF-type" evidence="7">
    <location>
        <begin position="295"/>
        <end position="350"/>
    </location>
</feature>
<dbReference type="Gene3D" id="3.30.40.10">
    <property type="entry name" value="Zinc/RING finger domain, C3HC4 (zinc finger)"/>
    <property type="match status" value="2"/>
</dbReference>
<dbReference type="PANTHER" id="PTHR10131">
    <property type="entry name" value="TNF RECEPTOR ASSOCIATED FACTOR"/>
    <property type="match status" value="1"/>
</dbReference>
<dbReference type="GO" id="GO:0008270">
    <property type="term" value="F:zinc ion binding"/>
    <property type="evidence" value="ECO:0007669"/>
    <property type="project" value="UniProtKB-KW"/>
</dbReference>
<feature type="coiled-coil region" evidence="5">
    <location>
        <begin position="405"/>
        <end position="475"/>
    </location>
</feature>
<evidence type="ECO:0000256" key="5">
    <source>
        <dbReference type="SAM" id="Coils"/>
    </source>
</evidence>